<dbReference type="GO" id="GO:0003677">
    <property type="term" value="F:DNA binding"/>
    <property type="evidence" value="ECO:0007669"/>
    <property type="project" value="UniProtKB-KW"/>
</dbReference>
<dbReference type="Pfam" id="PF00270">
    <property type="entry name" value="DEAD"/>
    <property type="match status" value="1"/>
</dbReference>
<dbReference type="CDD" id="cd17925">
    <property type="entry name" value="DEXDc_ComFA"/>
    <property type="match status" value="1"/>
</dbReference>
<dbReference type="GO" id="GO:0005524">
    <property type="term" value="F:ATP binding"/>
    <property type="evidence" value="ECO:0007669"/>
    <property type="project" value="UniProtKB-KW"/>
</dbReference>
<dbReference type="EC" id="3.6.4.12" evidence="6"/>
<dbReference type="PANTHER" id="PTHR30580:SF1">
    <property type="entry name" value="COMF OPERON PROTEIN 1"/>
    <property type="match status" value="1"/>
</dbReference>
<evidence type="ECO:0000259" key="4">
    <source>
        <dbReference type="PROSITE" id="PS51192"/>
    </source>
</evidence>
<proteinExistence type="predicted"/>
<organism evidence="6 7">
    <name type="scientific">Limosilactobacillus fermentum</name>
    <name type="common">Lactobacillus fermentum</name>
    <dbReference type="NCBI Taxonomy" id="1613"/>
    <lineage>
        <taxon>Bacteria</taxon>
        <taxon>Bacillati</taxon>
        <taxon>Bacillota</taxon>
        <taxon>Bacilli</taxon>
        <taxon>Lactobacillales</taxon>
        <taxon>Lactobacillaceae</taxon>
        <taxon>Limosilactobacillus</taxon>
    </lineage>
</organism>
<name>A0A1D7ZXS4_LIMFE</name>
<dbReference type="InterPro" id="IPR027417">
    <property type="entry name" value="P-loop_NTPase"/>
</dbReference>
<evidence type="ECO:0000313" key="7">
    <source>
        <dbReference type="Proteomes" id="UP000094714"/>
    </source>
</evidence>
<dbReference type="GO" id="GO:0006302">
    <property type="term" value="P:double-strand break repair"/>
    <property type="evidence" value="ECO:0007669"/>
    <property type="project" value="TreeGrafter"/>
</dbReference>
<dbReference type="PROSITE" id="PS51192">
    <property type="entry name" value="HELICASE_ATP_BIND_1"/>
    <property type="match status" value="1"/>
</dbReference>
<protein>
    <submittedName>
        <fullName evidence="6">ATP-dependent DNA helicase/translocase</fullName>
        <ecNumber evidence="6">3.6.4.12</ecNumber>
    </submittedName>
</protein>
<dbReference type="SMART" id="SM00487">
    <property type="entry name" value="DEXDc"/>
    <property type="match status" value="1"/>
</dbReference>
<keyword evidence="3" id="KW-0238">DNA-binding</keyword>
<reference evidence="6 7" key="1">
    <citation type="submission" date="2016-09" db="EMBL/GenBank/DDBJ databases">
        <title>Genome Sequence of the Lactobacillus fermentum strain NCC2970 (CNCM I-5068).</title>
        <authorList>
            <person name="Barretto C."/>
            <person name="Ngom-Bru C."/>
            <person name="Genevaz A."/>
            <person name="Fournier C."/>
            <person name="Moine D."/>
            <person name="Kassam M."/>
            <person name="Iltis A."/>
            <person name="Sagory-Zalkind P."/>
            <person name="Faucherand G."/>
            <person name="Descombes P."/>
            <person name="Duboux S."/>
        </authorList>
    </citation>
    <scope>NUCLEOTIDE SEQUENCE [LARGE SCALE GENOMIC DNA]</scope>
    <source>
        <strain evidence="6 7">NCC2970</strain>
    </source>
</reference>
<gene>
    <name evidence="6" type="ORF">LACFE_CDS1210</name>
</gene>
<dbReference type="PANTHER" id="PTHR30580">
    <property type="entry name" value="PRIMOSOMAL PROTEIN N"/>
    <property type="match status" value="1"/>
</dbReference>
<dbReference type="PROSITE" id="PS51194">
    <property type="entry name" value="HELICASE_CTER"/>
    <property type="match status" value="1"/>
</dbReference>
<dbReference type="AlphaFoldDB" id="A0A1D7ZXS4"/>
<dbReference type="InterPro" id="IPR011545">
    <property type="entry name" value="DEAD/DEAH_box_helicase_dom"/>
</dbReference>
<dbReference type="Gene3D" id="3.40.50.300">
    <property type="entry name" value="P-loop containing nucleotide triphosphate hydrolases"/>
    <property type="match status" value="2"/>
</dbReference>
<dbReference type="InterPro" id="IPR014001">
    <property type="entry name" value="Helicase_ATP-bd"/>
</dbReference>
<accession>A0A1D7ZXS4</accession>
<evidence type="ECO:0000259" key="5">
    <source>
        <dbReference type="PROSITE" id="PS51194"/>
    </source>
</evidence>
<evidence type="ECO:0000256" key="2">
    <source>
        <dbReference type="ARBA" id="ARBA00022840"/>
    </source>
</evidence>
<feature type="domain" description="Helicase ATP-binding" evidence="4">
    <location>
        <begin position="108"/>
        <end position="260"/>
    </location>
</feature>
<dbReference type="InterPro" id="IPR001650">
    <property type="entry name" value="Helicase_C-like"/>
</dbReference>
<evidence type="ECO:0000256" key="3">
    <source>
        <dbReference type="ARBA" id="ARBA00023125"/>
    </source>
</evidence>
<dbReference type="GO" id="GO:0006270">
    <property type="term" value="P:DNA replication initiation"/>
    <property type="evidence" value="ECO:0007669"/>
    <property type="project" value="TreeGrafter"/>
</dbReference>
<sequence>MQKEELYGRRVLINQALPAPFGLTGEKTMDERGRWVTCRRCNARLIKERVRLPSGAYYCPVCLNLGRVTSHDRFYHLAEPNQFTPPTNPCTWQGQLSPLQERVASEVAAGMAAHQHRLLWAVTGAGKTEMIFPALTGALKRGERVAVASPRVDVCLELYPRLQAAFAGVPIALLHGKNPAPYQYRQLTICTTHQLLRFYHAFDNLVIDEVDAFPFAGDPALLFAAHQAIKEGGGLLFLTATPSKELLQQVHQKKLAVSYLPQRFHGHPLPQIQTVLVGKWRAKLTKGKLPNAVSVWLKQRVTKGQEFLLFLPHVADLAPVARALKENLGAVKFMTVHASDPQRLQKVQAMRERQLSFLVTTTILERGVTFPGIDVGVLGADEEVFSTAALVQIAGRVGRSKERPGGAVTFWVQENSRRIEEAKQQIKSMNRRARGVSK</sequence>
<dbReference type="SUPFAM" id="SSF52540">
    <property type="entry name" value="P-loop containing nucleoside triphosphate hydrolases"/>
    <property type="match status" value="1"/>
</dbReference>
<dbReference type="GO" id="GO:0043138">
    <property type="term" value="F:3'-5' DNA helicase activity"/>
    <property type="evidence" value="ECO:0007669"/>
    <property type="project" value="TreeGrafter"/>
</dbReference>
<dbReference type="EMBL" id="CP017151">
    <property type="protein sequence ID" value="AOR74663.1"/>
    <property type="molecule type" value="Genomic_DNA"/>
</dbReference>
<dbReference type="CDD" id="cd18785">
    <property type="entry name" value="SF2_C"/>
    <property type="match status" value="1"/>
</dbReference>
<feature type="domain" description="Helicase C-terminal" evidence="5">
    <location>
        <begin position="296"/>
        <end position="438"/>
    </location>
</feature>
<dbReference type="Proteomes" id="UP000094714">
    <property type="component" value="Chromosome"/>
</dbReference>
<dbReference type="Pfam" id="PF00271">
    <property type="entry name" value="Helicase_C"/>
    <property type="match status" value="1"/>
</dbReference>
<dbReference type="SMART" id="SM00490">
    <property type="entry name" value="HELICc"/>
    <property type="match status" value="1"/>
</dbReference>
<dbReference type="RefSeq" id="WP_069776022.1">
    <property type="nucleotide sequence ID" value="NZ_CP017151.1"/>
</dbReference>
<dbReference type="GO" id="GO:0016787">
    <property type="term" value="F:hydrolase activity"/>
    <property type="evidence" value="ECO:0007669"/>
    <property type="project" value="UniProtKB-KW"/>
</dbReference>
<keyword evidence="6" id="KW-0347">Helicase</keyword>
<dbReference type="GO" id="GO:0006310">
    <property type="term" value="P:DNA recombination"/>
    <property type="evidence" value="ECO:0007669"/>
    <property type="project" value="TreeGrafter"/>
</dbReference>
<keyword evidence="2" id="KW-0067">ATP-binding</keyword>
<evidence type="ECO:0000313" key="6">
    <source>
        <dbReference type="EMBL" id="AOR74663.1"/>
    </source>
</evidence>
<evidence type="ECO:0000256" key="1">
    <source>
        <dbReference type="ARBA" id="ARBA00022741"/>
    </source>
</evidence>
<dbReference type="PATRIC" id="fig|1613.112.peg.1268"/>
<keyword evidence="6" id="KW-0378">Hydrolase</keyword>
<keyword evidence="1" id="KW-0547">Nucleotide-binding</keyword>